<dbReference type="InterPro" id="IPR001387">
    <property type="entry name" value="Cro/C1-type_HTH"/>
</dbReference>
<dbReference type="Pfam" id="PF07883">
    <property type="entry name" value="Cupin_2"/>
    <property type="match status" value="1"/>
</dbReference>
<dbReference type="EMBL" id="JBHSXX010000001">
    <property type="protein sequence ID" value="MFC6869853.1"/>
    <property type="molecule type" value="Genomic_DNA"/>
</dbReference>
<dbReference type="SUPFAM" id="SSF51182">
    <property type="entry name" value="RmlC-like cupins"/>
    <property type="match status" value="1"/>
</dbReference>
<dbReference type="SMART" id="SM00530">
    <property type="entry name" value="HTH_XRE"/>
    <property type="match status" value="1"/>
</dbReference>
<dbReference type="InterPro" id="IPR014710">
    <property type="entry name" value="RmlC-like_jellyroll"/>
</dbReference>
<keyword evidence="1" id="KW-0238">DNA-binding</keyword>
<dbReference type="Proteomes" id="UP001596337">
    <property type="component" value="Unassembled WGS sequence"/>
</dbReference>
<dbReference type="Pfam" id="PF01381">
    <property type="entry name" value="HTH_3"/>
    <property type="match status" value="1"/>
</dbReference>
<dbReference type="InterPro" id="IPR013096">
    <property type="entry name" value="Cupin_2"/>
</dbReference>
<dbReference type="CDD" id="cd02209">
    <property type="entry name" value="cupin_XRE_C"/>
    <property type="match status" value="1"/>
</dbReference>
<dbReference type="InterPro" id="IPR011051">
    <property type="entry name" value="RmlC_Cupin_sf"/>
</dbReference>
<organism evidence="3 4">
    <name type="scientific">Haloechinothrix salitolerans</name>
    <dbReference type="NCBI Taxonomy" id="926830"/>
    <lineage>
        <taxon>Bacteria</taxon>
        <taxon>Bacillati</taxon>
        <taxon>Actinomycetota</taxon>
        <taxon>Actinomycetes</taxon>
        <taxon>Pseudonocardiales</taxon>
        <taxon>Pseudonocardiaceae</taxon>
        <taxon>Haloechinothrix</taxon>
    </lineage>
</organism>
<accession>A0ABW2C5S1</accession>
<dbReference type="PANTHER" id="PTHR46797:SF1">
    <property type="entry name" value="METHYLPHOSPHONATE SYNTHASE"/>
    <property type="match status" value="1"/>
</dbReference>
<dbReference type="InterPro" id="IPR050807">
    <property type="entry name" value="TransReg_Diox_bact_type"/>
</dbReference>
<sequence>MAHAPQDVPDESRDGDDIGARIRTLRRAKGTSLRALAGELGISPSALSQIERGTMRPSVTRLIQIVSLLNAPLSAVFEPGRATHALDDDVVVTRGGDMPMLELGQGVRYRRLLPESVPGLEIYECTYPPGAESTQDGEFLRHGGHEMGSVLSGRLLIEVGDDTHELGPGDAIKFPSSRPHRIANTGAVPAVAVWVNLG</sequence>
<evidence type="ECO:0000313" key="4">
    <source>
        <dbReference type="Proteomes" id="UP001596337"/>
    </source>
</evidence>
<evidence type="ECO:0000259" key="2">
    <source>
        <dbReference type="PROSITE" id="PS50943"/>
    </source>
</evidence>
<proteinExistence type="predicted"/>
<dbReference type="InterPro" id="IPR010982">
    <property type="entry name" value="Lambda_DNA-bd_dom_sf"/>
</dbReference>
<evidence type="ECO:0000256" key="1">
    <source>
        <dbReference type="ARBA" id="ARBA00023125"/>
    </source>
</evidence>
<dbReference type="Gene3D" id="2.60.120.10">
    <property type="entry name" value="Jelly Rolls"/>
    <property type="match status" value="1"/>
</dbReference>
<dbReference type="PROSITE" id="PS50943">
    <property type="entry name" value="HTH_CROC1"/>
    <property type="match status" value="1"/>
</dbReference>
<evidence type="ECO:0000313" key="3">
    <source>
        <dbReference type="EMBL" id="MFC6869853.1"/>
    </source>
</evidence>
<dbReference type="RefSeq" id="WP_345403825.1">
    <property type="nucleotide sequence ID" value="NZ_BAABLA010000116.1"/>
</dbReference>
<keyword evidence="4" id="KW-1185">Reference proteome</keyword>
<comment type="caution">
    <text evidence="3">The sequence shown here is derived from an EMBL/GenBank/DDBJ whole genome shotgun (WGS) entry which is preliminary data.</text>
</comment>
<dbReference type="Gene3D" id="1.10.260.40">
    <property type="entry name" value="lambda repressor-like DNA-binding domains"/>
    <property type="match status" value="1"/>
</dbReference>
<feature type="domain" description="HTH cro/C1-type" evidence="2">
    <location>
        <begin position="22"/>
        <end position="76"/>
    </location>
</feature>
<dbReference type="SUPFAM" id="SSF47413">
    <property type="entry name" value="lambda repressor-like DNA-binding domains"/>
    <property type="match status" value="1"/>
</dbReference>
<reference evidence="4" key="1">
    <citation type="journal article" date="2019" name="Int. J. Syst. Evol. Microbiol.">
        <title>The Global Catalogue of Microorganisms (GCM) 10K type strain sequencing project: providing services to taxonomists for standard genome sequencing and annotation.</title>
        <authorList>
            <consortium name="The Broad Institute Genomics Platform"/>
            <consortium name="The Broad Institute Genome Sequencing Center for Infectious Disease"/>
            <person name="Wu L."/>
            <person name="Ma J."/>
        </authorList>
    </citation>
    <scope>NUCLEOTIDE SEQUENCE [LARGE SCALE GENOMIC DNA]</scope>
    <source>
        <strain evidence="4">KCTC 32255</strain>
    </source>
</reference>
<dbReference type="PANTHER" id="PTHR46797">
    <property type="entry name" value="HTH-TYPE TRANSCRIPTIONAL REGULATOR"/>
    <property type="match status" value="1"/>
</dbReference>
<name>A0ABW2C5S1_9PSEU</name>
<gene>
    <name evidence="3" type="ORF">ACFQGD_22180</name>
</gene>
<dbReference type="CDD" id="cd00093">
    <property type="entry name" value="HTH_XRE"/>
    <property type="match status" value="1"/>
</dbReference>
<protein>
    <submittedName>
        <fullName evidence="3">Cupin domain-containing protein</fullName>
    </submittedName>
</protein>